<dbReference type="PIRSF" id="PIRSF012318">
    <property type="entry name" value="UCP012318"/>
    <property type="match status" value="1"/>
</dbReference>
<dbReference type="InterPro" id="IPR011197">
    <property type="entry name" value="UCP012318"/>
</dbReference>
<keyword evidence="3" id="KW-1185">Reference proteome</keyword>
<dbReference type="Gene3D" id="1.20.1260.10">
    <property type="match status" value="1"/>
</dbReference>
<dbReference type="Pfam" id="PF04305">
    <property type="entry name" value="DUF455"/>
    <property type="match status" value="1"/>
</dbReference>
<gene>
    <name evidence="2" type="ORF">ACFSM5_01115</name>
</gene>
<sequence>MSWASLSAGACAVLATSDAREKANLSRVVVSWARAEKPPLGDSLPGPRPARPDRPELLPPNAVPRRRLSRGTQGRVALLHALAHIELNAIDLAWDILARFTAVPMPEGFYADWLTVADEEAIHFLLLADRLAELGAAYGDLAAHDGLWQAAERTSDDLLARLAIVPMVLEARGLDVTPQMIERLEAVEDPASAAILKRIHDDEIGHVASGRRWFDHLALERGFEPRATWQEIVTERFRGGLKRPFNEPSRTKADFPADWYEPLVISIQE</sequence>
<organism evidence="2 3">
    <name type="scientific">Lacibacterium aquatile</name>
    <dbReference type="NCBI Taxonomy" id="1168082"/>
    <lineage>
        <taxon>Bacteria</taxon>
        <taxon>Pseudomonadati</taxon>
        <taxon>Pseudomonadota</taxon>
        <taxon>Alphaproteobacteria</taxon>
        <taxon>Rhodospirillales</taxon>
        <taxon>Rhodospirillaceae</taxon>
    </lineage>
</organism>
<accession>A0ABW5DK37</accession>
<evidence type="ECO:0000256" key="1">
    <source>
        <dbReference type="SAM" id="MobiDB-lite"/>
    </source>
</evidence>
<dbReference type="CDD" id="cd00657">
    <property type="entry name" value="Ferritin_like"/>
    <property type="match status" value="1"/>
</dbReference>
<reference evidence="3" key="1">
    <citation type="journal article" date="2019" name="Int. J. Syst. Evol. Microbiol.">
        <title>The Global Catalogue of Microorganisms (GCM) 10K type strain sequencing project: providing services to taxonomists for standard genome sequencing and annotation.</title>
        <authorList>
            <consortium name="The Broad Institute Genomics Platform"/>
            <consortium name="The Broad Institute Genome Sequencing Center for Infectious Disease"/>
            <person name="Wu L."/>
            <person name="Ma J."/>
        </authorList>
    </citation>
    <scope>NUCLEOTIDE SEQUENCE [LARGE SCALE GENOMIC DNA]</scope>
    <source>
        <strain evidence="3">CGMCC 1.19062</strain>
    </source>
</reference>
<dbReference type="InterPro" id="IPR012347">
    <property type="entry name" value="Ferritin-like"/>
</dbReference>
<comment type="caution">
    <text evidence="2">The sequence shown here is derived from an EMBL/GenBank/DDBJ whole genome shotgun (WGS) entry which is preliminary data.</text>
</comment>
<dbReference type="SUPFAM" id="SSF47240">
    <property type="entry name" value="Ferritin-like"/>
    <property type="match status" value="1"/>
</dbReference>
<dbReference type="PANTHER" id="PTHR42782">
    <property type="entry name" value="SI:CH73-314G15.3"/>
    <property type="match status" value="1"/>
</dbReference>
<dbReference type="PANTHER" id="PTHR42782:SF4">
    <property type="entry name" value="DUF455 DOMAIN-CONTAINING PROTEIN"/>
    <property type="match status" value="1"/>
</dbReference>
<evidence type="ECO:0000313" key="3">
    <source>
        <dbReference type="Proteomes" id="UP001597295"/>
    </source>
</evidence>
<feature type="region of interest" description="Disordered" evidence="1">
    <location>
        <begin position="39"/>
        <end position="69"/>
    </location>
</feature>
<evidence type="ECO:0000313" key="2">
    <source>
        <dbReference type="EMBL" id="MFD2261467.1"/>
    </source>
</evidence>
<dbReference type="Proteomes" id="UP001597295">
    <property type="component" value="Unassembled WGS sequence"/>
</dbReference>
<dbReference type="RefSeq" id="WP_379874289.1">
    <property type="nucleotide sequence ID" value="NZ_JBHUIP010000001.1"/>
</dbReference>
<dbReference type="InterPro" id="IPR009078">
    <property type="entry name" value="Ferritin-like_SF"/>
</dbReference>
<name>A0ABW5DK37_9PROT</name>
<proteinExistence type="predicted"/>
<dbReference type="InterPro" id="IPR007402">
    <property type="entry name" value="DUF455"/>
</dbReference>
<protein>
    <submittedName>
        <fullName evidence="2">Ferritin-like domain-containing protein</fullName>
    </submittedName>
</protein>
<dbReference type="EMBL" id="JBHUIP010000001">
    <property type="protein sequence ID" value="MFD2261467.1"/>
    <property type="molecule type" value="Genomic_DNA"/>
</dbReference>